<dbReference type="GO" id="GO:0046872">
    <property type="term" value="F:metal ion binding"/>
    <property type="evidence" value="ECO:0007669"/>
    <property type="project" value="UniProtKB-KW"/>
</dbReference>
<dbReference type="EC" id="4.2.1.136" evidence="11"/>
<comment type="similarity">
    <text evidence="1">In the N-terminal section; belongs to the NnrE/AIBP family.</text>
</comment>
<evidence type="ECO:0000313" key="16">
    <source>
        <dbReference type="EMBL" id="KFF30942.1"/>
    </source>
</evidence>
<dbReference type="GO" id="GO:0052855">
    <property type="term" value="F:ADP-dependent NAD(P)H-hydrate dehydratase activity"/>
    <property type="evidence" value="ECO:0007669"/>
    <property type="project" value="UniProtKB-UniRule"/>
</dbReference>
<feature type="binding site" evidence="12">
    <location>
        <position position="212"/>
    </location>
    <ligand>
        <name>(6S)-NADPHX</name>
        <dbReference type="ChEBI" id="CHEBI:64076"/>
    </ligand>
</feature>
<feature type="binding site" evidence="12">
    <location>
        <begin position="161"/>
        <end position="167"/>
    </location>
    <ligand>
        <name>(6S)-NADPHX</name>
        <dbReference type="ChEBI" id="CHEBI:64076"/>
    </ligand>
</feature>
<dbReference type="HAMAP" id="MF_01965">
    <property type="entry name" value="NADHX_dehydratase"/>
    <property type="match status" value="1"/>
</dbReference>
<evidence type="ECO:0000256" key="5">
    <source>
        <dbReference type="ARBA" id="ARBA00022857"/>
    </source>
</evidence>
<dbReference type="SUPFAM" id="SSF53613">
    <property type="entry name" value="Ribokinase-like"/>
    <property type="match status" value="1"/>
</dbReference>
<dbReference type="PROSITE" id="PS51383">
    <property type="entry name" value="YJEF_C_3"/>
    <property type="match status" value="1"/>
</dbReference>
<dbReference type="InterPro" id="IPR029056">
    <property type="entry name" value="Ribokinase-like"/>
</dbReference>
<feature type="binding site" evidence="11">
    <location>
        <begin position="464"/>
        <end position="468"/>
    </location>
    <ligand>
        <name>AMP</name>
        <dbReference type="ChEBI" id="CHEBI:456215"/>
    </ligand>
</feature>
<dbReference type="Gene3D" id="3.40.50.10260">
    <property type="entry name" value="YjeF N-terminal domain"/>
    <property type="match status" value="1"/>
</dbReference>
<keyword evidence="5 11" id="KW-0521">NADP</keyword>
<dbReference type="EC" id="5.1.99.6" evidence="12"/>
<dbReference type="EMBL" id="ATLK01000001">
    <property type="protein sequence ID" value="KFF30942.1"/>
    <property type="molecule type" value="Genomic_DNA"/>
</dbReference>
<accession>A0A080N207</accession>
<comment type="function">
    <text evidence="8">Bifunctional enzyme that catalyzes the epimerization of the S- and R-forms of NAD(P)HX and the dehydration of the S-form of NAD(P)HX at the expense of ADP, which is converted to AMP. This allows the repair of both epimers of NAD(P)HX, a damaged form of NAD(P)H that is a result of enzymatic or heat-dependent hydration.</text>
</comment>
<dbReference type="InterPro" id="IPR000631">
    <property type="entry name" value="CARKD"/>
</dbReference>
<evidence type="ECO:0000256" key="13">
    <source>
        <dbReference type="SAM" id="MobiDB-lite"/>
    </source>
</evidence>
<evidence type="ECO:0000256" key="6">
    <source>
        <dbReference type="ARBA" id="ARBA00023027"/>
    </source>
</evidence>
<dbReference type="PROSITE" id="PS51385">
    <property type="entry name" value="YJEF_N"/>
    <property type="match status" value="1"/>
</dbReference>
<feature type="binding site" evidence="12">
    <location>
        <position position="75"/>
    </location>
    <ligand>
        <name>K(+)</name>
        <dbReference type="ChEBI" id="CHEBI:29103"/>
    </ligand>
</feature>
<dbReference type="eggNOG" id="COG0062">
    <property type="taxonomic scope" value="Bacteria"/>
</dbReference>
<dbReference type="InterPro" id="IPR036652">
    <property type="entry name" value="YjeF_N_dom_sf"/>
</dbReference>
<evidence type="ECO:0000256" key="2">
    <source>
        <dbReference type="ARBA" id="ARBA00009524"/>
    </source>
</evidence>
<dbReference type="OrthoDB" id="9806925at2"/>
<sequence>MRMIQRSEKRAQDLRNRAFSAETVRGMEHPLLERGVPLMRMAAQTTAQEAIRLLEKNGIHVNEANVVLLAGAGNNGGDGLYAAAALAGRGATLTVIAVGKSLHSSALLACMQAGGKVLVLDPESRIPGTSNGFGLGEAGERLEAALDIAIESDLVIDAMTGIGARGPLRGLPATLAQGFMKRAGRTDQENDDHTNGTVPTGHSGAPLVLAVDTPSGVGVDDGTLPGIHVPADVTMTFGALKPCAMLPPASYACGKVILVDFGFDIDGVTPACESIGPHVSSAIRLPRAKDAKYSRGVVGLITGSARFPGAAVLSSKAAARANVGMIRYLGPAAVAGSVVSALPEAVAAKGHVQAWVVGSGVPDAQHAQAADEQRTAIRSLLGNYDLGRDADRAMNMPPICVDAGALDLLPRHVPGHVVLTPHAGELASLLRRLDEDTTRETVEDSPIDCAARVHDLTGATVLLKGAVTAVLGAAPRQTGDDHTTTVRICGSGPAWLATAGSGDVLAGIMGALLAQQDEGSLQHDPEKVALTAASAAYIHGLAGQIASGTTACGWQPPFLMDPAESILTLDDPHAGHPIIASDIVEAIPEAFERAMEQAR</sequence>
<evidence type="ECO:0000256" key="8">
    <source>
        <dbReference type="ARBA" id="ARBA00025153"/>
    </source>
</evidence>
<feature type="binding site" evidence="11">
    <location>
        <position position="502"/>
    </location>
    <ligand>
        <name>AMP</name>
        <dbReference type="ChEBI" id="CHEBI:456215"/>
    </ligand>
</feature>
<keyword evidence="12" id="KW-0630">Potassium</keyword>
<evidence type="ECO:0000256" key="7">
    <source>
        <dbReference type="ARBA" id="ARBA00023239"/>
    </source>
</evidence>
<feature type="binding site" evidence="11">
    <location>
        <position position="503"/>
    </location>
    <ligand>
        <name>(6S)-NADPHX</name>
        <dbReference type="ChEBI" id="CHEBI:64076"/>
    </ligand>
</feature>
<dbReference type="PROSITE" id="PS01050">
    <property type="entry name" value="YJEF_C_2"/>
    <property type="match status" value="1"/>
</dbReference>
<evidence type="ECO:0000256" key="4">
    <source>
        <dbReference type="ARBA" id="ARBA00022840"/>
    </source>
</evidence>
<feature type="binding site" evidence="12">
    <location>
        <position position="215"/>
    </location>
    <ligand>
        <name>K(+)</name>
        <dbReference type="ChEBI" id="CHEBI:29103"/>
    </ligand>
</feature>
<protein>
    <recommendedName>
        <fullName evidence="11 12">Multifunctional fusion protein</fullName>
    </recommendedName>
    <domain>
        <recommendedName>
            <fullName evidence="11">ADP-dependent (S)-NAD(P)H-hydrate dehydratase</fullName>
            <ecNumber evidence="11">4.2.1.136</ecNumber>
        </recommendedName>
        <alternativeName>
            <fullName evidence="11">ADP-dependent NAD(P)HX dehydratase</fullName>
        </alternativeName>
    </domain>
    <domain>
        <recommendedName>
            <fullName evidence="12">NAD(P)H-hydrate epimerase</fullName>
            <ecNumber evidence="12">5.1.99.6</ecNumber>
        </recommendedName>
        <alternativeName>
            <fullName evidence="12">NAD(P)HX epimerase</fullName>
        </alternativeName>
    </domain>
</protein>
<keyword evidence="6 11" id="KW-0520">NAD</keyword>
<evidence type="ECO:0000259" key="14">
    <source>
        <dbReference type="PROSITE" id="PS51383"/>
    </source>
</evidence>
<dbReference type="CDD" id="cd01171">
    <property type="entry name" value="YXKO-related"/>
    <property type="match status" value="1"/>
</dbReference>
<keyword evidence="12" id="KW-0479">Metal-binding</keyword>
<evidence type="ECO:0000256" key="3">
    <source>
        <dbReference type="ARBA" id="ARBA00022741"/>
    </source>
</evidence>
<dbReference type="PANTHER" id="PTHR12592">
    <property type="entry name" value="ATP-DEPENDENT (S)-NAD(P)H-HYDRATE DEHYDRATASE FAMILY MEMBER"/>
    <property type="match status" value="1"/>
</dbReference>
<evidence type="ECO:0000256" key="11">
    <source>
        <dbReference type="HAMAP-Rule" id="MF_01965"/>
    </source>
</evidence>
<dbReference type="eggNOG" id="COG0063">
    <property type="taxonomic scope" value="Bacteria"/>
</dbReference>
<keyword evidence="12" id="KW-0413">Isomerase</keyword>
<comment type="caution">
    <text evidence="16">The sequence shown here is derived from an EMBL/GenBank/DDBJ whole genome shotgun (WGS) entry which is preliminary data.</text>
</comment>
<comment type="catalytic activity">
    <reaction evidence="10 11">
        <text>(6S)-NADPHX + ADP = AMP + phosphate + NADPH + H(+)</text>
        <dbReference type="Rhea" id="RHEA:32235"/>
        <dbReference type="ChEBI" id="CHEBI:15378"/>
        <dbReference type="ChEBI" id="CHEBI:43474"/>
        <dbReference type="ChEBI" id="CHEBI:57783"/>
        <dbReference type="ChEBI" id="CHEBI:64076"/>
        <dbReference type="ChEBI" id="CHEBI:456215"/>
        <dbReference type="ChEBI" id="CHEBI:456216"/>
        <dbReference type="EC" id="4.2.1.136"/>
    </reaction>
</comment>
<comment type="catalytic activity">
    <reaction evidence="9 11">
        <text>(6S)-NADHX + ADP = AMP + phosphate + NADH + H(+)</text>
        <dbReference type="Rhea" id="RHEA:32223"/>
        <dbReference type="ChEBI" id="CHEBI:15378"/>
        <dbReference type="ChEBI" id="CHEBI:43474"/>
        <dbReference type="ChEBI" id="CHEBI:57945"/>
        <dbReference type="ChEBI" id="CHEBI:64074"/>
        <dbReference type="ChEBI" id="CHEBI:456215"/>
        <dbReference type="ChEBI" id="CHEBI:456216"/>
        <dbReference type="EC" id="4.2.1.136"/>
    </reaction>
</comment>
<evidence type="ECO:0000256" key="12">
    <source>
        <dbReference type="HAMAP-Rule" id="MF_01966"/>
    </source>
</evidence>
<feature type="domain" description="YjeF N-terminal" evidence="15">
    <location>
        <begin position="11"/>
        <end position="269"/>
    </location>
</feature>
<comment type="function">
    <text evidence="11">Catalyzes the dehydration of the S-form of NAD(P)HX at the expense of ADP, which is converted to AMP. Together with NAD(P)HX epimerase, which catalyzes the epimerization of the S- and R-forms, the enzyme allows the repair of both epimers of NAD(P)HX, a damaged form of NAD(P)H that is a result of enzymatic or heat-dependent hydration.</text>
</comment>
<comment type="function">
    <text evidence="12">Catalyzes the epimerization of the S- and R-forms of NAD(P)HX, a damaged form of NAD(P)H that is a result of enzymatic or heat-dependent hydration. This is a prerequisite for the S-specific NAD(P)H-hydrate dehydratase to allow the repair of both epimers of NAD(P)HX.</text>
</comment>
<dbReference type="SUPFAM" id="SSF64153">
    <property type="entry name" value="YjeF N-terminal domain-like"/>
    <property type="match status" value="1"/>
</dbReference>
<feature type="compositionally biased region" description="Basic and acidic residues" evidence="13">
    <location>
        <begin position="184"/>
        <end position="194"/>
    </location>
</feature>
<comment type="similarity">
    <text evidence="2">In the C-terminal section; belongs to the NnrD/CARKD family.</text>
</comment>
<evidence type="ECO:0000256" key="1">
    <source>
        <dbReference type="ARBA" id="ARBA00006001"/>
    </source>
</evidence>
<feature type="binding site" evidence="11">
    <location>
        <position position="310"/>
    </location>
    <ligand>
        <name>(6S)-NADPHX</name>
        <dbReference type="ChEBI" id="CHEBI:64076"/>
    </ligand>
</feature>
<dbReference type="GO" id="GO:0005524">
    <property type="term" value="F:ATP binding"/>
    <property type="evidence" value="ECO:0007669"/>
    <property type="project" value="UniProtKB-KW"/>
</dbReference>
<evidence type="ECO:0000256" key="9">
    <source>
        <dbReference type="ARBA" id="ARBA00048238"/>
    </source>
</evidence>
<comment type="similarity">
    <text evidence="11">Belongs to the NnrD/CARKD family.</text>
</comment>
<dbReference type="PANTHER" id="PTHR12592:SF0">
    <property type="entry name" value="ATP-DEPENDENT (S)-NAD(P)H-HYDRATE DEHYDRATASE"/>
    <property type="match status" value="1"/>
</dbReference>
<comment type="caution">
    <text evidence="11">Lacks conserved residue(s) required for the propagation of feature annotation.</text>
</comment>
<keyword evidence="4 11" id="KW-0067">ATP-binding</keyword>
<dbReference type="Pfam" id="PF01256">
    <property type="entry name" value="Carb_kinase"/>
    <property type="match status" value="1"/>
</dbReference>
<dbReference type="Gene3D" id="3.40.1190.20">
    <property type="match status" value="1"/>
</dbReference>
<dbReference type="GO" id="GO:0016301">
    <property type="term" value="F:kinase activity"/>
    <property type="evidence" value="ECO:0007669"/>
    <property type="project" value="UniProtKB-KW"/>
</dbReference>
<keyword evidence="3 11" id="KW-0547">Nucleotide-binding</keyword>
<organism evidence="16 17">
    <name type="scientific">Bifidobacterium bombi DSM 19703</name>
    <dbReference type="NCBI Taxonomy" id="1341695"/>
    <lineage>
        <taxon>Bacteria</taxon>
        <taxon>Bacillati</taxon>
        <taxon>Actinomycetota</taxon>
        <taxon>Actinomycetes</taxon>
        <taxon>Bifidobacteriales</taxon>
        <taxon>Bifidobacteriaceae</taxon>
        <taxon>Bifidobacterium</taxon>
    </lineage>
</organism>
<dbReference type="HAMAP" id="MF_01966">
    <property type="entry name" value="NADHX_epimerase"/>
    <property type="match status" value="1"/>
</dbReference>
<feature type="binding site" evidence="11">
    <location>
        <position position="422"/>
    </location>
    <ligand>
        <name>(6S)-NADPHX</name>
        <dbReference type="ChEBI" id="CHEBI:64076"/>
    </ligand>
</feature>
<gene>
    <name evidence="11" type="primary">nnrD</name>
    <name evidence="12" type="synonym">nnrE</name>
    <name evidence="16" type="ORF">BBOMB_0266</name>
</gene>
<keyword evidence="16" id="KW-0808">Transferase</keyword>
<keyword evidence="17" id="KW-1185">Reference proteome</keyword>
<dbReference type="GO" id="GO:0046496">
    <property type="term" value="P:nicotinamide nucleotide metabolic process"/>
    <property type="evidence" value="ECO:0007669"/>
    <property type="project" value="UniProtKB-UniRule"/>
</dbReference>
<reference evidence="16 17" key="1">
    <citation type="journal article" date="2014" name="Appl. Environ. Microbiol.">
        <title>Genomic encyclopedia of type strains of the genus Bifidobacterium.</title>
        <authorList>
            <person name="Milani C."/>
            <person name="Lugli G.A."/>
            <person name="Duranti S."/>
            <person name="Turroni F."/>
            <person name="Bottacini F."/>
            <person name="Mangifesta M."/>
            <person name="Sanchez B."/>
            <person name="Viappiani A."/>
            <person name="Mancabelli L."/>
            <person name="Taminiau B."/>
            <person name="Delcenserie V."/>
            <person name="Barrangou R."/>
            <person name="Margolles A."/>
            <person name="van Sinderen D."/>
            <person name="Ventura M."/>
        </authorList>
    </citation>
    <scope>NUCLEOTIDE SEQUENCE [LARGE SCALE GENOMIC DNA]</scope>
    <source>
        <strain evidence="16 17">DSM 19703</strain>
    </source>
</reference>
<dbReference type="GO" id="GO:0052856">
    <property type="term" value="F:NAD(P)HX epimerase activity"/>
    <property type="evidence" value="ECO:0007669"/>
    <property type="project" value="UniProtKB-UniRule"/>
</dbReference>
<dbReference type="GO" id="GO:0110051">
    <property type="term" value="P:metabolite repair"/>
    <property type="evidence" value="ECO:0007669"/>
    <property type="project" value="TreeGrafter"/>
</dbReference>
<keyword evidence="7 11" id="KW-0456">Lyase</keyword>
<evidence type="ECO:0000256" key="10">
    <source>
        <dbReference type="ARBA" id="ARBA00049209"/>
    </source>
</evidence>
<comment type="similarity">
    <text evidence="12">Belongs to the NnrE/AIBP family.</text>
</comment>
<comment type="catalytic activity">
    <reaction evidence="12">
        <text>(6R)-NADPHX = (6S)-NADPHX</text>
        <dbReference type="Rhea" id="RHEA:32227"/>
        <dbReference type="ChEBI" id="CHEBI:64076"/>
        <dbReference type="ChEBI" id="CHEBI:64077"/>
        <dbReference type="EC" id="5.1.99.6"/>
    </reaction>
</comment>
<dbReference type="Proteomes" id="UP000028730">
    <property type="component" value="Unassembled WGS sequence"/>
</dbReference>
<feature type="region of interest" description="Disordered" evidence="13">
    <location>
        <begin position="184"/>
        <end position="205"/>
    </location>
</feature>
<feature type="binding site" evidence="12">
    <location>
        <position position="157"/>
    </location>
    <ligand>
        <name>K(+)</name>
        <dbReference type="ChEBI" id="CHEBI:29103"/>
    </ligand>
</feature>
<feature type="binding site" evidence="12">
    <location>
        <begin position="74"/>
        <end position="78"/>
    </location>
    <ligand>
        <name>(6S)-NADPHX</name>
        <dbReference type="ChEBI" id="CHEBI:64076"/>
    </ligand>
</feature>
<feature type="domain" description="YjeF C-terminal" evidence="14">
    <location>
        <begin position="275"/>
        <end position="594"/>
    </location>
</feature>
<dbReference type="InterPro" id="IPR004443">
    <property type="entry name" value="YjeF_N_dom"/>
</dbReference>
<proteinExistence type="inferred from homology"/>
<dbReference type="STRING" id="1341695.BBOMB_0266"/>
<keyword evidence="16" id="KW-0418">Kinase</keyword>
<dbReference type="InterPro" id="IPR017953">
    <property type="entry name" value="Carbohydrate_kinase_pred_CS"/>
</dbReference>
<comment type="cofactor">
    <cofactor evidence="12">
        <name>K(+)</name>
        <dbReference type="ChEBI" id="CHEBI:29103"/>
    </cofactor>
    <text evidence="12">Binds 1 potassium ion per subunit.</text>
</comment>
<evidence type="ECO:0000313" key="17">
    <source>
        <dbReference type="Proteomes" id="UP000028730"/>
    </source>
</evidence>
<dbReference type="Pfam" id="PF03853">
    <property type="entry name" value="YjeF_N"/>
    <property type="match status" value="1"/>
</dbReference>
<comment type="cofactor">
    <cofactor evidence="11">
        <name>Mg(2+)</name>
        <dbReference type="ChEBI" id="CHEBI:18420"/>
    </cofactor>
</comment>
<comment type="catalytic activity">
    <reaction evidence="12">
        <text>(6R)-NADHX = (6S)-NADHX</text>
        <dbReference type="Rhea" id="RHEA:32215"/>
        <dbReference type="ChEBI" id="CHEBI:64074"/>
        <dbReference type="ChEBI" id="CHEBI:64075"/>
        <dbReference type="EC" id="5.1.99.6"/>
    </reaction>
</comment>
<dbReference type="RefSeq" id="WP_044086452.1">
    <property type="nucleotide sequence ID" value="NZ_ATLK01000001.1"/>
</dbReference>
<dbReference type="AlphaFoldDB" id="A0A080N207"/>
<name>A0A080N207_9BIFI</name>
<evidence type="ECO:0000259" key="15">
    <source>
        <dbReference type="PROSITE" id="PS51385"/>
    </source>
</evidence>
<comment type="subunit">
    <text evidence="11">Homotetramer.</text>
</comment>